<evidence type="ECO:0000313" key="2">
    <source>
        <dbReference type="EMBL" id="RDX88406.1"/>
    </source>
</evidence>
<keyword evidence="3" id="KW-1185">Reference proteome</keyword>
<dbReference type="EMBL" id="QJKJ01005947">
    <property type="protein sequence ID" value="RDX88406.1"/>
    <property type="molecule type" value="Genomic_DNA"/>
</dbReference>
<proteinExistence type="predicted"/>
<evidence type="ECO:0000313" key="3">
    <source>
        <dbReference type="Proteomes" id="UP000257109"/>
    </source>
</evidence>
<organism evidence="2 3">
    <name type="scientific">Mucuna pruriens</name>
    <name type="common">Velvet bean</name>
    <name type="synonym">Dolichos pruriens</name>
    <dbReference type="NCBI Taxonomy" id="157652"/>
    <lineage>
        <taxon>Eukaryota</taxon>
        <taxon>Viridiplantae</taxon>
        <taxon>Streptophyta</taxon>
        <taxon>Embryophyta</taxon>
        <taxon>Tracheophyta</taxon>
        <taxon>Spermatophyta</taxon>
        <taxon>Magnoliopsida</taxon>
        <taxon>eudicotyledons</taxon>
        <taxon>Gunneridae</taxon>
        <taxon>Pentapetalae</taxon>
        <taxon>rosids</taxon>
        <taxon>fabids</taxon>
        <taxon>Fabales</taxon>
        <taxon>Fabaceae</taxon>
        <taxon>Papilionoideae</taxon>
        <taxon>50 kb inversion clade</taxon>
        <taxon>NPAAA clade</taxon>
        <taxon>indigoferoid/millettioid clade</taxon>
        <taxon>Phaseoleae</taxon>
        <taxon>Mucuna</taxon>
    </lineage>
</organism>
<protein>
    <submittedName>
        <fullName evidence="2">Uncharacterized protein</fullName>
    </submittedName>
</protein>
<feature type="region of interest" description="Disordered" evidence="1">
    <location>
        <begin position="63"/>
        <end position="85"/>
    </location>
</feature>
<accession>A0A371GD12</accession>
<dbReference type="Proteomes" id="UP000257109">
    <property type="component" value="Unassembled WGS sequence"/>
</dbReference>
<sequence>MRVNLDLLQEVREVTQVKEYTAKACIARRQKQKLAPKLRRNKTYEGVAKKVPSRHEEIRTVKVRPKRSPQGMKNKTYEGEPEKVPFRHEEIRPAKVWPKKVPSRREE</sequence>
<reference evidence="2" key="1">
    <citation type="submission" date="2018-05" db="EMBL/GenBank/DDBJ databases">
        <title>Draft genome of Mucuna pruriens seed.</title>
        <authorList>
            <person name="Nnadi N.E."/>
            <person name="Vos R."/>
            <person name="Hasami M.H."/>
            <person name="Devisetty U.K."/>
            <person name="Aguiy J.C."/>
        </authorList>
    </citation>
    <scope>NUCLEOTIDE SEQUENCE [LARGE SCALE GENOMIC DNA]</scope>
    <source>
        <strain evidence="2">JCA_2017</strain>
    </source>
</reference>
<feature type="non-terminal residue" evidence="2">
    <location>
        <position position="1"/>
    </location>
</feature>
<dbReference type="AlphaFoldDB" id="A0A371GD12"/>
<feature type="compositionally biased region" description="Basic and acidic residues" evidence="1">
    <location>
        <begin position="75"/>
        <end position="85"/>
    </location>
</feature>
<gene>
    <name evidence="2" type="ORF">CR513_30005</name>
</gene>
<comment type="caution">
    <text evidence="2">The sequence shown here is derived from an EMBL/GenBank/DDBJ whole genome shotgun (WGS) entry which is preliminary data.</text>
</comment>
<evidence type="ECO:0000256" key="1">
    <source>
        <dbReference type="SAM" id="MobiDB-lite"/>
    </source>
</evidence>
<name>A0A371GD12_MUCPR</name>